<feature type="compositionally biased region" description="Basic and acidic residues" evidence="1">
    <location>
        <begin position="101"/>
        <end position="120"/>
    </location>
</feature>
<keyword evidence="3" id="KW-1185">Reference proteome</keyword>
<dbReference type="RefSeq" id="WP_340295225.1">
    <property type="nucleotide sequence ID" value="NZ_JBBEOI010000218.1"/>
</dbReference>
<protein>
    <recommendedName>
        <fullName evidence="4">DUF5872 domain-containing protein</fullName>
    </recommendedName>
</protein>
<dbReference type="Proteomes" id="UP001595685">
    <property type="component" value="Unassembled WGS sequence"/>
</dbReference>
<organism evidence="2 3">
    <name type="scientific">Aquipuribacter hungaricus</name>
    <dbReference type="NCBI Taxonomy" id="545624"/>
    <lineage>
        <taxon>Bacteria</taxon>
        <taxon>Bacillati</taxon>
        <taxon>Actinomycetota</taxon>
        <taxon>Actinomycetes</taxon>
        <taxon>Micrococcales</taxon>
        <taxon>Intrasporangiaceae</taxon>
        <taxon>Aquipuribacter</taxon>
    </lineage>
</organism>
<feature type="compositionally biased region" description="Polar residues" evidence="1">
    <location>
        <begin position="62"/>
        <end position="73"/>
    </location>
</feature>
<feature type="region of interest" description="Disordered" evidence="1">
    <location>
        <begin position="49"/>
        <end position="143"/>
    </location>
</feature>
<evidence type="ECO:0000256" key="1">
    <source>
        <dbReference type="SAM" id="MobiDB-lite"/>
    </source>
</evidence>
<evidence type="ECO:0008006" key="4">
    <source>
        <dbReference type="Google" id="ProtNLM"/>
    </source>
</evidence>
<evidence type="ECO:0000313" key="3">
    <source>
        <dbReference type="Proteomes" id="UP001595685"/>
    </source>
</evidence>
<accession>A0ABV7WJ18</accession>
<gene>
    <name evidence="2" type="ORF">ACFOLH_09350</name>
</gene>
<reference evidence="3" key="1">
    <citation type="journal article" date="2019" name="Int. J. Syst. Evol. Microbiol.">
        <title>The Global Catalogue of Microorganisms (GCM) 10K type strain sequencing project: providing services to taxonomists for standard genome sequencing and annotation.</title>
        <authorList>
            <consortium name="The Broad Institute Genomics Platform"/>
            <consortium name="The Broad Institute Genome Sequencing Center for Infectious Disease"/>
            <person name="Wu L."/>
            <person name="Ma J."/>
        </authorList>
    </citation>
    <scope>NUCLEOTIDE SEQUENCE [LARGE SCALE GENOMIC DNA]</scope>
    <source>
        <strain evidence="3">NCAIM B.02333</strain>
    </source>
</reference>
<feature type="compositionally biased region" description="Basic and acidic residues" evidence="1">
    <location>
        <begin position="133"/>
        <end position="143"/>
    </location>
</feature>
<name>A0ABV7WJ18_9MICO</name>
<dbReference type="EMBL" id="JBHRWW010000005">
    <property type="protein sequence ID" value="MFC3688543.1"/>
    <property type="molecule type" value="Genomic_DNA"/>
</dbReference>
<feature type="compositionally biased region" description="Basic and acidic residues" evidence="1">
    <location>
        <begin position="77"/>
        <end position="88"/>
    </location>
</feature>
<sequence>MARTPEQKYTDPDLRERLKAEVVAGDKGGRPGQWSARKAQLLAHEYEKAGGGYTGGKDETQQHLSEWTDQDWQTADGDDRARHGEETSRYLPAAAWDELSPAEKKATEAAKREGSRRGEQHVANTPAAAEAGKAARAEEPLRGYDDLTVPQVLDRLDGMDEDALRALEAYEQHHKDRATLLRRVRARLG</sequence>
<evidence type="ECO:0000313" key="2">
    <source>
        <dbReference type="EMBL" id="MFC3688543.1"/>
    </source>
</evidence>
<comment type="caution">
    <text evidence="2">The sequence shown here is derived from an EMBL/GenBank/DDBJ whole genome shotgun (WGS) entry which is preliminary data.</text>
</comment>
<proteinExistence type="predicted"/>